<feature type="domain" description="AAA+ ATPase" evidence="4">
    <location>
        <begin position="212"/>
        <end position="394"/>
    </location>
</feature>
<keyword evidence="2" id="KW-0547">Nucleotide-binding</keyword>
<dbReference type="SMART" id="SM00382">
    <property type="entry name" value="AAA"/>
    <property type="match status" value="1"/>
</dbReference>
<dbReference type="Gene3D" id="3.40.50.300">
    <property type="entry name" value="P-loop containing nucleotide triphosphate hydrolases"/>
    <property type="match status" value="1"/>
</dbReference>
<dbReference type="InterPro" id="IPR003593">
    <property type="entry name" value="AAA+_ATPase"/>
</dbReference>
<dbReference type="GO" id="GO:0005524">
    <property type="term" value="F:ATP binding"/>
    <property type="evidence" value="ECO:0007669"/>
    <property type="project" value="UniProtKB-KW"/>
</dbReference>
<dbReference type="SUPFAM" id="SSF54211">
    <property type="entry name" value="Ribosomal protein S5 domain 2-like"/>
    <property type="match status" value="1"/>
</dbReference>
<dbReference type="Proteomes" id="UP001178148">
    <property type="component" value="Unassembled WGS sequence"/>
</dbReference>
<sequence>MLKLALVHTRAQVGLKAPPVSVEVHISPGLPALNIVGLPEAAVRESKERVRSALINSGFDFPSNRITINLAPADLPKDGGRFDLPIAVGVLAASGQIPAEALENKSFLGELALSGSLRPVTAILPAAIACGEQNQELIIPSANAKLASLISQTQVIGANDLLEVCAHLSGQTIISPLEKEVPLKTTEHSYLEFADIKGQTQAKRALIAAAAGGHHIMLFGPPGTGKTMLASRLPGILPPLEESEAIEVALIQSLASTHTHIHWGLRPFRSPHHSSSPISLVGGGSKPRPGEISYAHNGVLFLDEMPEFQRSALEMLREPLENGSVVITRAKAQECFPAAFQLVAAMNPCPCGYLGDGRRACRCTPDQVSRYRNKLSGPLLDRIDLQVEVASQGSQQLFEAFSPKPEERSVYIQGKVTEARKRQIKRQGKPNSQLQSKELQVFCKISISDQCFLQDVCDKFAYSTRAIHRIQRVARTLADLDAVEQIQKRHLAEAVHYRKLDR</sequence>
<dbReference type="InterPro" id="IPR004482">
    <property type="entry name" value="Mg_chelat-rel"/>
</dbReference>
<dbReference type="PANTHER" id="PTHR32039">
    <property type="entry name" value="MAGNESIUM-CHELATASE SUBUNIT CHLI"/>
    <property type="match status" value="1"/>
</dbReference>
<dbReference type="SUPFAM" id="SSF52540">
    <property type="entry name" value="P-loop containing nucleoside triphosphate hydrolases"/>
    <property type="match status" value="1"/>
</dbReference>
<proteinExistence type="inferred from homology"/>
<evidence type="ECO:0000259" key="4">
    <source>
        <dbReference type="SMART" id="SM00382"/>
    </source>
</evidence>
<dbReference type="InterPro" id="IPR000523">
    <property type="entry name" value="Mg_chelatse_chII-like_cat_dom"/>
</dbReference>
<dbReference type="PANTHER" id="PTHR32039:SF7">
    <property type="entry name" value="COMPETENCE PROTEIN COMM"/>
    <property type="match status" value="1"/>
</dbReference>
<dbReference type="InterPro" id="IPR001208">
    <property type="entry name" value="MCM_dom"/>
</dbReference>
<reference evidence="5 6" key="1">
    <citation type="journal article" date="2023" name="bioRxiv">
        <title>An intranuclear bacterial parasite of deep-sea mussels expresses apoptosis inhibitors acquired from its host.</title>
        <authorList>
            <person name="Gonzalez Porras M.A."/>
            <person name="Assie A."/>
            <person name="Tietjen M."/>
            <person name="Violette M."/>
            <person name="Kleiner M."/>
            <person name="Gruber-Vodicka H."/>
            <person name="Dubilier N."/>
            <person name="Leisch N."/>
        </authorList>
    </citation>
    <scope>NUCLEOTIDE SEQUENCE [LARGE SCALE GENOMIC DNA]</scope>
    <source>
        <strain evidence="5">IAP13</strain>
    </source>
</reference>
<accession>A0AA90STD5</accession>
<evidence type="ECO:0000256" key="2">
    <source>
        <dbReference type="ARBA" id="ARBA00022741"/>
    </source>
</evidence>
<dbReference type="InterPro" id="IPR020568">
    <property type="entry name" value="Ribosomal_Su5_D2-typ_SF"/>
</dbReference>
<dbReference type="Pfam" id="PF13541">
    <property type="entry name" value="ChlI"/>
    <property type="match status" value="1"/>
</dbReference>
<dbReference type="InterPro" id="IPR025158">
    <property type="entry name" value="Mg_chelat-rel_C"/>
</dbReference>
<dbReference type="GO" id="GO:0003677">
    <property type="term" value="F:DNA binding"/>
    <property type="evidence" value="ECO:0007669"/>
    <property type="project" value="InterPro"/>
</dbReference>
<evidence type="ECO:0000313" key="5">
    <source>
        <dbReference type="EMBL" id="MDP0589515.1"/>
    </source>
</evidence>
<comment type="similarity">
    <text evidence="1">Belongs to the Mg-chelatase subunits D/I family. ComM subfamily.</text>
</comment>
<evidence type="ECO:0000313" key="6">
    <source>
        <dbReference type="Proteomes" id="UP001178148"/>
    </source>
</evidence>
<organism evidence="5 6">
    <name type="scientific">Candidatus Endonucleibacter bathymodioli</name>
    <dbReference type="NCBI Taxonomy" id="539814"/>
    <lineage>
        <taxon>Bacteria</taxon>
        <taxon>Pseudomonadati</taxon>
        <taxon>Pseudomonadota</taxon>
        <taxon>Gammaproteobacteria</taxon>
        <taxon>Oceanospirillales</taxon>
        <taxon>Endozoicomonadaceae</taxon>
        <taxon>Candidatus Endonucleibacter</taxon>
    </lineage>
</organism>
<dbReference type="EMBL" id="JASXSV010000015">
    <property type="protein sequence ID" value="MDP0589515.1"/>
    <property type="molecule type" value="Genomic_DNA"/>
</dbReference>
<gene>
    <name evidence="5" type="ORF">QS748_10135</name>
</gene>
<dbReference type="InterPro" id="IPR014721">
    <property type="entry name" value="Ribsml_uS5_D2-typ_fold_subgr"/>
</dbReference>
<keyword evidence="3" id="KW-0067">ATP-binding</keyword>
<keyword evidence="6" id="KW-1185">Reference proteome</keyword>
<dbReference type="Gene3D" id="3.30.230.10">
    <property type="match status" value="1"/>
</dbReference>
<dbReference type="NCBIfam" id="NF007365">
    <property type="entry name" value="PRK09862.1"/>
    <property type="match status" value="1"/>
</dbReference>
<evidence type="ECO:0000256" key="3">
    <source>
        <dbReference type="ARBA" id="ARBA00022840"/>
    </source>
</evidence>
<dbReference type="InterPro" id="IPR045006">
    <property type="entry name" value="CHLI-like"/>
</dbReference>
<protein>
    <submittedName>
        <fullName evidence="5">YifB family Mg chelatase-like AAA ATPase</fullName>
    </submittedName>
</protein>
<dbReference type="PRINTS" id="PR01657">
    <property type="entry name" value="MCMFAMILY"/>
</dbReference>
<evidence type="ECO:0000256" key="1">
    <source>
        <dbReference type="ARBA" id="ARBA00006354"/>
    </source>
</evidence>
<dbReference type="Pfam" id="PF01078">
    <property type="entry name" value="Mg_chelatase"/>
    <property type="match status" value="1"/>
</dbReference>
<comment type="caution">
    <text evidence="5">The sequence shown here is derived from an EMBL/GenBank/DDBJ whole genome shotgun (WGS) entry which is preliminary data.</text>
</comment>
<dbReference type="InterPro" id="IPR027417">
    <property type="entry name" value="P-loop_NTPase"/>
</dbReference>
<dbReference type="NCBIfam" id="TIGR00368">
    <property type="entry name" value="YifB family Mg chelatase-like AAA ATPase"/>
    <property type="match status" value="1"/>
</dbReference>
<dbReference type="AlphaFoldDB" id="A0AA90STD5"/>
<dbReference type="Pfam" id="PF13335">
    <property type="entry name" value="Mg_chelatase_C"/>
    <property type="match status" value="1"/>
</dbReference>
<name>A0AA90STD5_9GAMM</name>